<evidence type="ECO:0000256" key="1">
    <source>
        <dbReference type="SAM" id="MobiDB-lite"/>
    </source>
</evidence>
<name>A0ABR3ZW93_9LECA</name>
<organism evidence="2 3">
    <name type="scientific">Stereocaulon virgatum</name>
    <dbReference type="NCBI Taxonomy" id="373712"/>
    <lineage>
        <taxon>Eukaryota</taxon>
        <taxon>Fungi</taxon>
        <taxon>Dikarya</taxon>
        <taxon>Ascomycota</taxon>
        <taxon>Pezizomycotina</taxon>
        <taxon>Lecanoromycetes</taxon>
        <taxon>OSLEUM clade</taxon>
        <taxon>Lecanoromycetidae</taxon>
        <taxon>Lecanorales</taxon>
        <taxon>Lecanorineae</taxon>
        <taxon>Stereocaulaceae</taxon>
        <taxon>Stereocaulon</taxon>
    </lineage>
</organism>
<dbReference type="Proteomes" id="UP001590950">
    <property type="component" value="Unassembled WGS sequence"/>
</dbReference>
<accession>A0ABR3ZW93</accession>
<feature type="compositionally biased region" description="Basic and acidic residues" evidence="1">
    <location>
        <begin position="43"/>
        <end position="54"/>
    </location>
</feature>
<dbReference type="EMBL" id="JBEFKJ010000041">
    <property type="protein sequence ID" value="KAL2037435.1"/>
    <property type="molecule type" value="Genomic_DNA"/>
</dbReference>
<reference evidence="2 3" key="1">
    <citation type="submission" date="2024-09" db="EMBL/GenBank/DDBJ databases">
        <title>Rethinking Asexuality: The Enigmatic Case of Functional Sexual Genes in Lepraria (Stereocaulaceae).</title>
        <authorList>
            <person name="Doellman M."/>
            <person name="Sun Y."/>
            <person name="Barcenas-Pena A."/>
            <person name="Lumbsch H.T."/>
            <person name="Grewe F."/>
        </authorList>
    </citation>
    <scope>NUCLEOTIDE SEQUENCE [LARGE SCALE GENOMIC DNA]</scope>
    <source>
        <strain evidence="2 3">Mercado 3170</strain>
    </source>
</reference>
<keyword evidence="3" id="KW-1185">Reference proteome</keyword>
<feature type="region of interest" description="Disordered" evidence="1">
    <location>
        <begin position="33"/>
        <end position="117"/>
    </location>
</feature>
<evidence type="ECO:0000313" key="3">
    <source>
        <dbReference type="Proteomes" id="UP001590950"/>
    </source>
</evidence>
<proteinExistence type="predicted"/>
<evidence type="ECO:0000313" key="2">
    <source>
        <dbReference type="EMBL" id="KAL2037435.1"/>
    </source>
</evidence>
<protein>
    <submittedName>
        <fullName evidence="2">Uncharacterized protein</fullName>
    </submittedName>
</protein>
<feature type="compositionally biased region" description="Basic and acidic residues" evidence="1">
    <location>
        <begin position="107"/>
        <end position="117"/>
    </location>
</feature>
<gene>
    <name evidence="2" type="ORF">N7G274_009920</name>
</gene>
<comment type="caution">
    <text evidence="2">The sequence shown here is derived from an EMBL/GenBank/DDBJ whole genome shotgun (WGS) entry which is preliminary data.</text>
</comment>
<sequence length="117" mass="12665">MSFSIHLLRACTLHNVPSRISSLTQIRLASAGSHTGTNWQGRPSDEHATNRTDELDVQSGASQGGKRSRESGDENGSQATTEKDFGNQNEQAKKDHPEAPGPVIGMNDERGQMGHKK</sequence>
<feature type="compositionally biased region" description="Basic and acidic residues" evidence="1">
    <location>
        <begin position="81"/>
        <end position="98"/>
    </location>
</feature>